<organism evidence="3 4">
    <name type="scientific">[Clostridium] citroniae WAL-19142</name>
    <dbReference type="NCBI Taxonomy" id="742734"/>
    <lineage>
        <taxon>Bacteria</taxon>
        <taxon>Bacillati</taxon>
        <taxon>Bacillota</taxon>
        <taxon>Clostridia</taxon>
        <taxon>Lachnospirales</taxon>
        <taxon>Lachnospiraceae</taxon>
        <taxon>Enterocloster</taxon>
    </lineage>
</organism>
<dbReference type="EMBL" id="ADLK01000049">
    <property type="protein sequence ID" value="KMW12584.1"/>
    <property type="molecule type" value="Genomic_DNA"/>
</dbReference>
<dbReference type="PROSITE" id="PS51257">
    <property type="entry name" value="PROKAR_LIPOPROTEIN"/>
    <property type="match status" value="1"/>
</dbReference>
<evidence type="ECO:0000313" key="4">
    <source>
        <dbReference type="Proteomes" id="UP000037392"/>
    </source>
</evidence>
<feature type="chain" id="PRO_5005315204" description="SsuA/THI5-like domain-containing protein" evidence="1">
    <location>
        <begin position="25"/>
        <end position="392"/>
    </location>
</feature>
<name>A0A0J9BK12_9FIRM</name>
<proteinExistence type="predicted"/>
<dbReference type="InterPro" id="IPR015168">
    <property type="entry name" value="SsuA/THI5"/>
</dbReference>
<dbReference type="AlphaFoldDB" id="A0A0J9BK12"/>
<dbReference type="RefSeq" id="WP_053095380.1">
    <property type="nucleotide sequence ID" value="NZ_KQ235886.1"/>
</dbReference>
<evidence type="ECO:0000313" key="3">
    <source>
        <dbReference type="EMBL" id="KMW12584.1"/>
    </source>
</evidence>
<evidence type="ECO:0000259" key="2">
    <source>
        <dbReference type="Pfam" id="PF09084"/>
    </source>
</evidence>
<sequence>MKRSMKQLLVLAGVIALGAGSVTACGGSGSSETKVAAAKETEAKETEATKAAEAAADSTLGLKPLAERETLSIGFFAGSAHSMPWYVADKMGFFDELNIDVEYQSFTGGPAMMEASADWDVCDVGGPGVLNGMKNYDMNMIGICDNEFNTGLFVRPDTDLAKDTTNPEVWRGKKVLLNKGTTLQYMFMQYMASIGIEDLEAYDIEIIDTAVGTCLTAFQTGEGDALCVWNAFAVAAELDGNVRVTDIGKMNLNNISGICATSDAIENKTDLISTAYQVYYKTWEWCKASEENMAKAEELFMESCDDEGVAVTEETVARLIAEFQCTTLDEAVAAMTGEEADRNGKGGNVSPATNQLFETLDFFITLGNYTEEDRQAILDKGLVNPAIANAIK</sequence>
<dbReference type="GeneID" id="93165831"/>
<dbReference type="PANTHER" id="PTHR30024">
    <property type="entry name" value="ALIPHATIC SULFONATES-BINDING PROTEIN-RELATED"/>
    <property type="match status" value="1"/>
</dbReference>
<dbReference type="Pfam" id="PF09084">
    <property type="entry name" value="NMT1"/>
    <property type="match status" value="1"/>
</dbReference>
<dbReference type="Gene3D" id="3.40.190.10">
    <property type="entry name" value="Periplasmic binding protein-like II"/>
    <property type="match status" value="2"/>
</dbReference>
<protein>
    <recommendedName>
        <fullName evidence="2">SsuA/THI5-like domain-containing protein</fullName>
    </recommendedName>
</protein>
<evidence type="ECO:0000256" key="1">
    <source>
        <dbReference type="SAM" id="SignalP"/>
    </source>
</evidence>
<dbReference type="SUPFAM" id="SSF53850">
    <property type="entry name" value="Periplasmic binding protein-like II"/>
    <property type="match status" value="1"/>
</dbReference>
<feature type="signal peptide" evidence="1">
    <location>
        <begin position="1"/>
        <end position="24"/>
    </location>
</feature>
<reference evidence="3 4" key="1">
    <citation type="submission" date="2011-04" db="EMBL/GenBank/DDBJ databases">
        <title>The Genome Sequence of Clostridium citroniae WAL-19142.</title>
        <authorList>
            <consortium name="The Broad Institute Genome Sequencing Platform"/>
            <person name="Earl A."/>
            <person name="Ward D."/>
            <person name="Feldgarden M."/>
            <person name="Gevers D."/>
            <person name="Warren Y.A."/>
            <person name="Tyrrell K.L."/>
            <person name="Citron D.M."/>
            <person name="Goldstein E.J."/>
            <person name="Daigneault M."/>
            <person name="Allen-Vercoe E."/>
            <person name="Young S.K."/>
            <person name="Zeng Q."/>
            <person name="Gargeya S."/>
            <person name="Fitzgerald M."/>
            <person name="Haas B."/>
            <person name="Abouelleil A."/>
            <person name="Alvarado L."/>
            <person name="Arachchi H.M."/>
            <person name="Berlin A."/>
            <person name="Brown A."/>
            <person name="Chapman S.B."/>
            <person name="Chen Z."/>
            <person name="Dunbar C."/>
            <person name="Freedman E."/>
            <person name="Gearin G."/>
            <person name="Gellesch M."/>
            <person name="Goldberg J."/>
            <person name="Griggs A."/>
            <person name="Gujja S."/>
            <person name="Heilman E.R."/>
            <person name="Heiman D."/>
            <person name="Howarth C."/>
            <person name="Larson L."/>
            <person name="Lui A."/>
            <person name="MacDonald P.J."/>
            <person name="Mehta T."/>
            <person name="Montmayeur A."/>
            <person name="Murphy C."/>
            <person name="Neiman D."/>
            <person name="Pearson M."/>
            <person name="Priest M."/>
            <person name="Roberts A."/>
            <person name="Saif S."/>
            <person name="Shea T."/>
            <person name="Shenoy N."/>
            <person name="Sisk P."/>
            <person name="Stolte C."/>
            <person name="Sykes S."/>
            <person name="White J."/>
            <person name="Yandava C."/>
            <person name="Wortman J."/>
            <person name="Nusbaum C."/>
            <person name="Birren B."/>
        </authorList>
    </citation>
    <scope>NUCLEOTIDE SEQUENCE [LARGE SCALE GENOMIC DNA]</scope>
    <source>
        <strain evidence="3 4">WAL-19142</strain>
    </source>
</reference>
<dbReference type="PATRIC" id="fig|742734.4.peg.5680"/>
<dbReference type="PANTHER" id="PTHR30024:SF42">
    <property type="entry name" value="ALIPHATIC SULFONATES-BINDING PROTEIN-RELATED"/>
    <property type="match status" value="1"/>
</dbReference>
<dbReference type="Proteomes" id="UP000037392">
    <property type="component" value="Unassembled WGS sequence"/>
</dbReference>
<gene>
    <name evidence="3" type="ORF">HMPREF9470_05309</name>
</gene>
<comment type="caution">
    <text evidence="3">The sequence shown here is derived from an EMBL/GenBank/DDBJ whole genome shotgun (WGS) entry which is preliminary data.</text>
</comment>
<keyword evidence="1" id="KW-0732">Signal</keyword>
<accession>A0A0J9BK12</accession>
<feature type="domain" description="SsuA/THI5-like" evidence="2">
    <location>
        <begin position="82"/>
        <end position="289"/>
    </location>
</feature>